<dbReference type="Proteomes" id="UP000006873">
    <property type="component" value="Chromosome"/>
</dbReference>
<evidence type="ECO:0000313" key="2">
    <source>
        <dbReference type="Proteomes" id="UP000006873"/>
    </source>
</evidence>
<sequence>MDWNFSDQSANFLYDKQPEYAFNRERSMLLISIWKTAFAQGENTTSMESGFMIL</sequence>
<dbReference type="KEGG" id="elm:ELI_0105"/>
<accession>E3GHH2</accession>
<dbReference type="HOGENOM" id="CLU_3043496_0_0_9"/>
<evidence type="ECO:0000313" key="1">
    <source>
        <dbReference type="EMBL" id="ADO35130.1"/>
    </source>
</evidence>
<keyword evidence="2" id="KW-1185">Reference proteome</keyword>
<name>E3GHH2_9FIRM</name>
<proteinExistence type="predicted"/>
<dbReference type="EMBL" id="CP002273">
    <property type="protein sequence ID" value="ADO35130.1"/>
    <property type="molecule type" value="Genomic_DNA"/>
</dbReference>
<reference evidence="1 2" key="2">
    <citation type="journal article" date="2011" name="J. Bacteriol.">
        <title>Complete genome sequence of a carbon monoxide-utilizing acetogen, Eubacterium limosum KIST612.</title>
        <authorList>
            <person name="Roh H."/>
            <person name="Ko H.J."/>
            <person name="Kim D."/>
            <person name="Choi D.G."/>
            <person name="Park S."/>
            <person name="Kim S."/>
            <person name="Chang I.S."/>
            <person name="Choi I.G."/>
        </authorList>
    </citation>
    <scope>NUCLEOTIDE SEQUENCE [LARGE SCALE GENOMIC DNA]</scope>
    <source>
        <strain evidence="1 2">KIST612</strain>
    </source>
</reference>
<reference key="1">
    <citation type="submission" date="2010-09" db="EMBL/GenBank/DDBJ databases">
        <authorList>
            <person name="Roh H."/>
            <person name="Ko H.-J."/>
            <person name="Kim D."/>
            <person name="Choi D.G."/>
            <person name="Park S."/>
            <person name="Kim S."/>
            <person name="Kim K.H."/>
            <person name="Chang I.S."/>
            <person name="Choi I.-G."/>
        </authorList>
    </citation>
    <scope>NUCLEOTIDE SEQUENCE</scope>
    <source>
        <strain>KIST612</strain>
    </source>
</reference>
<gene>
    <name evidence="1" type="ordered locus">ELI_0105</name>
</gene>
<dbReference type="AlphaFoldDB" id="E3GHH2"/>
<organism evidence="1 2">
    <name type="scientific">Eubacterium callanderi</name>
    <dbReference type="NCBI Taxonomy" id="53442"/>
    <lineage>
        <taxon>Bacteria</taxon>
        <taxon>Bacillati</taxon>
        <taxon>Bacillota</taxon>
        <taxon>Clostridia</taxon>
        <taxon>Eubacteriales</taxon>
        <taxon>Eubacteriaceae</taxon>
        <taxon>Eubacterium</taxon>
    </lineage>
</organism>
<protein>
    <submittedName>
        <fullName evidence="1">Uncharacterized protein</fullName>
    </submittedName>
</protein>